<feature type="domain" description="Serine aminopeptidase S33" evidence="1">
    <location>
        <begin position="26"/>
        <end position="132"/>
    </location>
</feature>
<evidence type="ECO:0000313" key="3">
    <source>
        <dbReference type="Proteomes" id="UP000192257"/>
    </source>
</evidence>
<dbReference type="Proteomes" id="UP000192257">
    <property type="component" value="Unassembled WGS sequence"/>
</dbReference>
<evidence type="ECO:0000259" key="1">
    <source>
        <dbReference type="Pfam" id="PF12146"/>
    </source>
</evidence>
<dbReference type="OrthoDB" id="2498029at2759"/>
<dbReference type="InterPro" id="IPR051044">
    <property type="entry name" value="MAG_DAG_Lipase"/>
</dbReference>
<dbReference type="InterPro" id="IPR029058">
    <property type="entry name" value="AB_hydrolase_fold"/>
</dbReference>
<dbReference type="PANTHER" id="PTHR11614">
    <property type="entry name" value="PHOSPHOLIPASE-RELATED"/>
    <property type="match status" value="1"/>
</dbReference>
<protein>
    <submittedName>
        <fullName evidence="2">Putative monoglyceride lipase</fullName>
    </submittedName>
</protein>
<comment type="caution">
    <text evidence="2">The sequence shown here is derived from an EMBL/GenBank/DDBJ whole genome shotgun (WGS) entry which is preliminary data.</text>
</comment>
<gene>
    <name evidence="2" type="ORF">TM35_000412000</name>
</gene>
<dbReference type="EMBL" id="NBCO01000041">
    <property type="protein sequence ID" value="ORC84830.1"/>
    <property type="molecule type" value="Genomic_DNA"/>
</dbReference>
<dbReference type="VEuPathDB" id="TriTrypDB:TM35_000412000"/>
<dbReference type="RefSeq" id="XP_028878896.1">
    <property type="nucleotide sequence ID" value="XM_029029908.1"/>
</dbReference>
<dbReference type="Pfam" id="PF12146">
    <property type="entry name" value="Hydrolase_4"/>
    <property type="match status" value="1"/>
</dbReference>
<dbReference type="SUPFAM" id="SSF53474">
    <property type="entry name" value="alpha/beta-Hydrolases"/>
    <property type="match status" value="1"/>
</dbReference>
<dbReference type="STRING" id="67003.A0A1X0NL50"/>
<dbReference type="Gene3D" id="3.40.50.1820">
    <property type="entry name" value="alpha/beta hydrolase"/>
    <property type="match status" value="1"/>
</dbReference>
<accession>A0A1X0NL50</accession>
<reference evidence="2 3" key="1">
    <citation type="submission" date="2017-03" db="EMBL/GenBank/DDBJ databases">
        <title>An alternative strategy for trypanosome survival in the mammalian bloodstream revealed through genome and transcriptome analysis of the ubiquitous bovine parasite Trypanosoma (Megatrypanum) theileri.</title>
        <authorList>
            <person name="Kelly S."/>
            <person name="Ivens A."/>
            <person name="Mott A."/>
            <person name="O'Neill E."/>
            <person name="Emms D."/>
            <person name="Macleod O."/>
            <person name="Voorheis P."/>
            <person name="Matthews J."/>
            <person name="Matthews K."/>
            <person name="Carrington M."/>
        </authorList>
    </citation>
    <scope>NUCLEOTIDE SEQUENCE [LARGE SCALE GENOMIC DNA]</scope>
    <source>
        <strain evidence="2">Edinburgh</strain>
    </source>
</reference>
<sequence length="151" mass="17084">MGSCCSTFSGSHDLRYAKPTRTPPDACAPKCGVRRLDTQFISTNRPVVEFAAQDPFYFGPPLSARWGAEMMRAMDDVWANIEKSTFPFLIVHGMEDKLCSIEGSRRFVEAAVSSDKQLIEYPGLYHEVLTEVKWKDVLRDVMGFMNKYCPS</sequence>
<dbReference type="AlphaFoldDB" id="A0A1X0NL50"/>
<keyword evidence="3" id="KW-1185">Reference proteome</keyword>
<dbReference type="InterPro" id="IPR022742">
    <property type="entry name" value="Hydrolase_4"/>
</dbReference>
<evidence type="ECO:0000313" key="2">
    <source>
        <dbReference type="EMBL" id="ORC84830.1"/>
    </source>
</evidence>
<dbReference type="GeneID" id="39989688"/>
<proteinExistence type="predicted"/>
<name>A0A1X0NL50_9TRYP</name>
<organism evidence="2 3">
    <name type="scientific">Trypanosoma theileri</name>
    <dbReference type="NCBI Taxonomy" id="67003"/>
    <lineage>
        <taxon>Eukaryota</taxon>
        <taxon>Discoba</taxon>
        <taxon>Euglenozoa</taxon>
        <taxon>Kinetoplastea</taxon>
        <taxon>Metakinetoplastina</taxon>
        <taxon>Trypanosomatida</taxon>
        <taxon>Trypanosomatidae</taxon>
        <taxon>Trypanosoma</taxon>
    </lineage>
</organism>